<dbReference type="EMBL" id="MK500334">
    <property type="protein sequence ID" value="QBK86515.1"/>
    <property type="molecule type" value="Genomic_DNA"/>
</dbReference>
<sequence>MIIFLKGGTFDRGKQLKNRIFLSTIVLSIEMTDLSLCTKEQLIEMLKQKESGDCTQNSLTDVEDPCHYKPIRAGQSQCTDNSANAWGYCKKHSRTVQAQKARDKWETQKIESYPSIDAKLNEVENNILEKEEDKVVEDKKQKAPSAQKPRRQKVIKPNVWGRYEDTETHIVFNPSDSCAYGVQNPTGEVFGLSQKHIAICEKNGWGYKNSELSDSDEIETSEEEEDDEEEEESEEEDDEDDDESGEDDDENDDE</sequence>
<evidence type="ECO:0000256" key="1">
    <source>
        <dbReference type="SAM" id="MobiDB-lite"/>
    </source>
</evidence>
<accession>A0A481YUQ8</accession>
<gene>
    <name evidence="2" type="ORF">LCMAC102_03100</name>
</gene>
<proteinExistence type="predicted"/>
<evidence type="ECO:0000313" key="2">
    <source>
        <dbReference type="EMBL" id="QBK86515.1"/>
    </source>
</evidence>
<feature type="compositionally biased region" description="Acidic residues" evidence="1">
    <location>
        <begin position="213"/>
        <end position="254"/>
    </location>
</feature>
<protein>
    <submittedName>
        <fullName evidence="2">Uncharacterized protein</fullName>
    </submittedName>
</protein>
<feature type="region of interest" description="Disordered" evidence="1">
    <location>
        <begin position="134"/>
        <end position="159"/>
    </location>
</feature>
<organism evidence="2">
    <name type="scientific">Marseillevirus LCMAC102</name>
    <dbReference type="NCBI Taxonomy" id="2506603"/>
    <lineage>
        <taxon>Viruses</taxon>
        <taxon>Varidnaviria</taxon>
        <taxon>Bamfordvirae</taxon>
        <taxon>Nucleocytoviricota</taxon>
        <taxon>Megaviricetes</taxon>
        <taxon>Pimascovirales</taxon>
        <taxon>Pimascovirales incertae sedis</taxon>
        <taxon>Marseilleviridae</taxon>
    </lineage>
</organism>
<reference evidence="2" key="1">
    <citation type="journal article" date="2019" name="MBio">
        <title>Virus Genomes from Deep Sea Sediments Expand the Ocean Megavirome and Support Independent Origins of Viral Gigantism.</title>
        <authorList>
            <person name="Backstrom D."/>
            <person name="Yutin N."/>
            <person name="Jorgensen S.L."/>
            <person name="Dharamshi J."/>
            <person name="Homa F."/>
            <person name="Zaremba-Niedwiedzka K."/>
            <person name="Spang A."/>
            <person name="Wolf Y.I."/>
            <person name="Koonin E.V."/>
            <person name="Ettema T.J."/>
        </authorList>
    </citation>
    <scope>NUCLEOTIDE SEQUENCE</scope>
</reference>
<name>A0A481YUQ8_9VIRU</name>
<feature type="region of interest" description="Disordered" evidence="1">
    <location>
        <begin position="205"/>
        <end position="254"/>
    </location>
</feature>